<evidence type="ECO:0000256" key="1">
    <source>
        <dbReference type="SAM" id="MobiDB-lite"/>
    </source>
</evidence>
<evidence type="ECO:0000313" key="2">
    <source>
        <dbReference type="EMBL" id="VDD30645.1"/>
    </source>
</evidence>
<sequence length="106" mass="11737">MEFSLNLLRSTQPFDDLGLGRASQGASELMRYYTLCHAGHHGDLEKTPYSYQDESNKRAPKVVSQSEQPPVSASDPVDAATKVTAVDQPTPPSSGCEEKSYKRYRE</sequence>
<feature type="region of interest" description="Disordered" evidence="1">
    <location>
        <begin position="43"/>
        <end position="106"/>
    </location>
</feature>
<dbReference type="AlphaFoldDB" id="A0A3P6E8X7"/>
<proteinExistence type="predicted"/>
<organism evidence="2">
    <name type="scientific">Brassica oleracea</name>
    <name type="common">Wild cabbage</name>
    <dbReference type="NCBI Taxonomy" id="3712"/>
    <lineage>
        <taxon>Eukaryota</taxon>
        <taxon>Viridiplantae</taxon>
        <taxon>Streptophyta</taxon>
        <taxon>Embryophyta</taxon>
        <taxon>Tracheophyta</taxon>
        <taxon>Spermatophyta</taxon>
        <taxon>Magnoliopsida</taxon>
        <taxon>eudicotyledons</taxon>
        <taxon>Gunneridae</taxon>
        <taxon>Pentapetalae</taxon>
        <taxon>rosids</taxon>
        <taxon>malvids</taxon>
        <taxon>Brassicales</taxon>
        <taxon>Brassicaceae</taxon>
        <taxon>Brassiceae</taxon>
        <taxon>Brassica</taxon>
    </lineage>
</organism>
<dbReference type="EMBL" id="LR031875">
    <property type="protein sequence ID" value="VDD30645.1"/>
    <property type="molecule type" value="Genomic_DNA"/>
</dbReference>
<reference evidence="2" key="1">
    <citation type="submission" date="2018-11" db="EMBL/GenBank/DDBJ databases">
        <authorList>
            <consortium name="Genoscope - CEA"/>
            <person name="William W."/>
        </authorList>
    </citation>
    <scope>NUCLEOTIDE SEQUENCE</scope>
</reference>
<gene>
    <name evidence="2" type="ORF">BOLC9T55968H</name>
</gene>
<feature type="compositionally biased region" description="Basic and acidic residues" evidence="1">
    <location>
        <begin position="96"/>
        <end position="106"/>
    </location>
</feature>
<name>A0A3P6E8X7_BRAOL</name>
<accession>A0A3P6E8X7</accession>
<protein>
    <submittedName>
        <fullName evidence="2">Uncharacterized protein</fullName>
    </submittedName>
</protein>